<accession>A0A9Q9AL17</accession>
<evidence type="ECO:0000313" key="2">
    <source>
        <dbReference type="Proteomes" id="UP001056384"/>
    </source>
</evidence>
<gene>
    <name evidence="1" type="ORF">Slin15195_G012350</name>
</gene>
<dbReference type="SUPFAM" id="SSF57850">
    <property type="entry name" value="RING/U-box"/>
    <property type="match status" value="1"/>
</dbReference>
<sequence length="669" mass="76912">MASGEDVTMTDEGLKKCDACEDFVSDTRPVGQHKRMFCSECFEDMVIPKLREALLGKSFWDNARLSATEDPLEARDYIDVMGEDFVNAYEKKVIEYRTNASDRVYCPHSVLVSESSAEGGSARALDQAELEAITKQGTSATRKCQAYIGNKQELDVHTPCPECCSQPYEHKEACNHFLCSDGTCRTGFCFLCGQAAAHDSDHWTVGNPTGCTKWGRPGESTARFDAAPAPDEERRKAAVLDVPPFKECYIEAWKQELGDRPLPRWLFDPVITDQWIIVCGFLTGPRRMPFDSAELMLTDIREGQELTMEGYDAFQIATWAINARPAVLRQTLVIANGKGLITVIPDRDDDDVARLQNPDRESFVNKGNAARKNTPDWRSPNHGYCNFRTFLRAMEHVLRARVWEWNNHNPHTFSNDDTATFCYLLSDSSDRAILDEFESILFNDPELFNACLLEKEETLRRNEEGPDYEKSIQHVAFTMEALMQAMTYHREDMRQQLIARVLFTDSLIEYRNFGRYEDWFSDVPENAIIVVDFVRPELTGVLVTDARICGFDERNGELQEFHTLLRKVMWFYDGLERAKLPDAELRSCMIEFLARKKLLMPFHPEQSTTYVSRETLFKFDDRTETSRNELRQLEGNCLEQAKSNDSRWLRARQTRTQLFKFRYWAAVAS</sequence>
<proteinExistence type="predicted"/>
<dbReference type="AlphaFoldDB" id="A0A9Q9AL17"/>
<dbReference type="EMBL" id="CP099418">
    <property type="protein sequence ID" value="USW47916.1"/>
    <property type="molecule type" value="Genomic_DNA"/>
</dbReference>
<organism evidence="1 2">
    <name type="scientific">Septoria linicola</name>
    <dbReference type="NCBI Taxonomy" id="215465"/>
    <lineage>
        <taxon>Eukaryota</taxon>
        <taxon>Fungi</taxon>
        <taxon>Dikarya</taxon>
        <taxon>Ascomycota</taxon>
        <taxon>Pezizomycotina</taxon>
        <taxon>Dothideomycetes</taxon>
        <taxon>Dothideomycetidae</taxon>
        <taxon>Mycosphaerellales</taxon>
        <taxon>Mycosphaerellaceae</taxon>
        <taxon>Septoria</taxon>
    </lineage>
</organism>
<name>A0A9Q9AL17_9PEZI</name>
<keyword evidence="2" id="KW-1185">Reference proteome</keyword>
<dbReference type="Proteomes" id="UP001056384">
    <property type="component" value="Chromosome 1"/>
</dbReference>
<evidence type="ECO:0000313" key="1">
    <source>
        <dbReference type="EMBL" id="USW47916.1"/>
    </source>
</evidence>
<reference evidence="1" key="1">
    <citation type="submission" date="2022-06" db="EMBL/GenBank/DDBJ databases">
        <title>Complete genome sequences of two strains of the flax pathogen Septoria linicola.</title>
        <authorList>
            <person name="Lapalu N."/>
            <person name="Simon A."/>
            <person name="Demenou B."/>
            <person name="Paumier D."/>
            <person name="Guillot M.-P."/>
            <person name="Gout L."/>
            <person name="Valade R."/>
        </authorList>
    </citation>
    <scope>NUCLEOTIDE SEQUENCE</scope>
    <source>
        <strain evidence="1">SE15195</strain>
    </source>
</reference>
<protein>
    <submittedName>
        <fullName evidence="1">Uncharacterized protein</fullName>
    </submittedName>
</protein>
<dbReference type="Gene3D" id="1.20.120.1750">
    <property type="match status" value="1"/>
</dbReference>